<feature type="region of interest" description="Disordered" evidence="1">
    <location>
        <begin position="25"/>
        <end position="192"/>
    </location>
</feature>
<protein>
    <submittedName>
        <fullName evidence="2">Uncharacterized protein</fullName>
    </submittedName>
</protein>
<feature type="compositionally biased region" description="Basic residues" evidence="1">
    <location>
        <begin position="183"/>
        <end position="192"/>
    </location>
</feature>
<organism evidence="2 3">
    <name type="scientific">Heterodermia speciosa</name>
    <dbReference type="NCBI Taxonomy" id="116794"/>
    <lineage>
        <taxon>Eukaryota</taxon>
        <taxon>Fungi</taxon>
        <taxon>Dikarya</taxon>
        <taxon>Ascomycota</taxon>
        <taxon>Pezizomycotina</taxon>
        <taxon>Lecanoromycetes</taxon>
        <taxon>OSLEUM clade</taxon>
        <taxon>Lecanoromycetidae</taxon>
        <taxon>Caliciales</taxon>
        <taxon>Physciaceae</taxon>
        <taxon>Heterodermia</taxon>
    </lineage>
</organism>
<sequence length="192" mass="21391">MASPNSFGVLADEDHFESQPIVETLPTPTLNSSALEPDESLHDFHTVARKEKRQRSKPATTSGEEVRISSHADPDIEGPEERFSINAYRGDKSNFPKSSSEKWTNEKSADMKEHKADSKARKAEVQAHKDSIGSKGAKGRRERAAEMKARKAEAKAYKGEVKAQRDSMKKLEKEGDGKNAAKERKKLRQSRG</sequence>
<evidence type="ECO:0000313" key="2">
    <source>
        <dbReference type="EMBL" id="CAF9907819.1"/>
    </source>
</evidence>
<feature type="compositionally biased region" description="Basic and acidic residues" evidence="1">
    <location>
        <begin position="64"/>
        <end position="132"/>
    </location>
</feature>
<dbReference type="EMBL" id="CAJPDS010000006">
    <property type="protein sequence ID" value="CAF9907819.1"/>
    <property type="molecule type" value="Genomic_DNA"/>
</dbReference>
<evidence type="ECO:0000256" key="1">
    <source>
        <dbReference type="SAM" id="MobiDB-lite"/>
    </source>
</evidence>
<feature type="compositionally biased region" description="Basic and acidic residues" evidence="1">
    <location>
        <begin position="142"/>
        <end position="182"/>
    </location>
</feature>
<evidence type="ECO:0000313" key="3">
    <source>
        <dbReference type="Proteomes" id="UP000664521"/>
    </source>
</evidence>
<feature type="compositionally biased region" description="Basic and acidic residues" evidence="1">
    <location>
        <begin position="39"/>
        <end position="49"/>
    </location>
</feature>
<accession>A0A8H3EJQ6</accession>
<name>A0A8H3EJQ6_9LECA</name>
<dbReference type="Proteomes" id="UP000664521">
    <property type="component" value="Unassembled WGS sequence"/>
</dbReference>
<gene>
    <name evidence="2" type="ORF">HETSPECPRED_007912</name>
</gene>
<dbReference type="AlphaFoldDB" id="A0A8H3EJQ6"/>
<proteinExistence type="predicted"/>
<comment type="caution">
    <text evidence="2">The sequence shown here is derived from an EMBL/GenBank/DDBJ whole genome shotgun (WGS) entry which is preliminary data.</text>
</comment>
<keyword evidence="3" id="KW-1185">Reference proteome</keyword>
<reference evidence="2" key="1">
    <citation type="submission" date="2021-03" db="EMBL/GenBank/DDBJ databases">
        <authorList>
            <person name="Tagirdzhanova G."/>
        </authorList>
    </citation>
    <scope>NUCLEOTIDE SEQUENCE</scope>
</reference>